<dbReference type="Pfam" id="PF03969">
    <property type="entry name" value="AFG1_ATPase"/>
    <property type="match status" value="2"/>
</dbReference>
<dbReference type="SUPFAM" id="SSF52540">
    <property type="entry name" value="P-loop containing nucleoside triphosphate hydrolases"/>
    <property type="match status" value="1"/>
</dbReference>
<evidence type="ECO:0000256" key="1">
    <source>
        <dbReference type="ARBA" id="ARBA00010322"/>
    </source>
</evidence>
<dbReference type="InterPro" id="IPR005654">
    <property type="entry name" value="ATPase_AFG1-like"/>
</dbReference>
<reference evidence="4 5" key="1">
    <citation type="journal article" date="2024" name="Nat. Commun.">
        <title>Phylogenomics reveals the evolutionary origins of lichenization in chlorophyte algae.</title>
        <authorList>
            <person name="Puginier C."/>
            <person name="Libourel C."/>
            <person name="Otte J."/>
            <person name="Skaloud P."/>
            <person name="Haon M."/>
            <person name="Grisel S."/>
            <person name="Petersen M."/>
            <person name="Berrin J.G."/>
            <person name="Delaux P.M."/>
            <person name="Dal Grande F."/>
            <person name="Keller J."/>
        </authorList>
    </citation>
    <scope>NUCLEOTIDE SEQUENCE [LARGE SCALE GENOMIC DNA]</scope>
    <source>
        <strain evidence="4 5">SAG 216-7</strain>
    </source>
</reference>
<evidence type="ECO:0000256" key="3">
    <source>
        <dbReference type="ARBA" id="ARBA00022840"/>
    </source>
</evidence>
<dbReference type="EMBL" id="JALJOT010000006">
    <property type="protein sequence ID" value="KAK9909893.1"/>
    <property type="molecule type" value="Genomic_DNA"/>
</dbReference>
<keyword evidence="3" id="KW-0067">ATP-binding</keyword>
<evidence type="ECO:0000313" key="5">
    <source>
        <dbReference type="Proteomes" id="UP001491310"/>
    </source>
</evidence>
<dbReference type="PANTHER" id="PTHR12169:SF6">
    <property type="entry name" value="AFG1-LIKE ATPASE"/>
    <property type="match status" value="1"/>
</dbReference>
<organism evidence="4 5">
    <name type="scientific">Coccomyxa subellipsoidea</name>
    <dbReference type="NCBI Taxonomy" id="248742"/>
    <lineage>
        <taxon>Eukaryota</taxon>
        <taxon>Viridiplantae</taxon>
        <taxon>Chlorophyta</taxon>
        <taxon>core chlorophytes</taxon>
        <taxon>Trebouxiophyceae</taxon>
        <taxon>Trebouxiophyceae incertae sedis</taxon>
        <taxon>Coccomyxaceae</taxon>
        <taxon>Coccomyxa</taxon>
    </lineage>
</organism>
<keyword evidence="5" id="KW-1185">Reference proteome</keyword>
<sequence>MRKQLLEEHQRKKEGQKQDEEGYLERAWSVLNGKREGASAVRQAIAEARAREQRLDNLLGPPPTPPAVPKGIYLYGSVGSGKTMVMDLFYSTVQELGLVPKMRRVHFNRALDELHQRMHKLETARMHLSAQQMEEFAQSVAMQERQTAAESEAPAVEDPVAQKQKALHQVKLAIRRVRSQMGRKRSLGDSPIGNSLILAKAGLSLIRGSTDVNLGWDETPRRASLLCFDEMQIDDPFTAVALKGVMEALMDFGTVIICTSNSSISNLNRHGVHEDLFDHFTERLLKACTPTELSAKEDYRLAFATQSGQGEWIPSNNYLFPLGASTSQQVEDVWATLLAEEGCTEEQAVTLPVLFGRTLQVKRAAGSVARFQFDDLCSETLGPADYFAVANAFRIVLVTDVPDFSLQMRDRARRFISLVDELYNARTQLIVSAECAPHLLFKRPGDAPILDLESIQFETAVEGSRLRTDLMSDGGVAPLGKASRSLGSATMQQSGLTERFAFARAVSRLYELTSPGFQAARS</sequence>
<keyword evidence="2" id="KW-0547">Nucleotide-binding</keyword>
<dbReference type="InterPro" id="IPR027417">
    <property type="entry name" value="P-loop_NTPase"/>
</dbReference>
<evidence type="ECO:0008006" key="6">
    <source>
        <dbReference type="Google" id="ProtNLM"/>
    </source>
</evidence>
<dbReference type="NCBIfam" id="NF040713">
    <property type="entry name" value="ZapE"/>
    <property type="match status" value="1"/>
</dbReference>
<dbReference type="PANTHER" id="PTHR12169">
    <property type="entry name" value="ATPASE N2B"/>
    <property type="match status" value="1"/>
</dbReference>
<name>A0ABR2YSH7_9CHLO</name>
<evidence type="ECO:0000313" key="4">
    <source>
        <dbReference type="EMBL" id="KAK9909893.1"/>
    </source>
</evidence>
<protein>
    <recommendedName>
        <fullName evidence="6">AFG1-like ATPase</fullName>
    </recommendedName>
</protein>
<comment type="similarity">
    <text evidence="1">Belongs to the AFG1 ATPase family.</text>
</comment>
<comment type="caution">
    <text evidence="4">The sequence shown here is derived from an EMBL/GenBank/DDBJ whole genome shotgun (WGS) entry which is preliminary data.</text>
</comment>
<dbReference type="Proteomes" id="UP001491310">
    <property type="component" value="Unassembled WGS sequence"/>
</dbReference>
<evidence type="ECO:0000256" key="2">
    <source>
        <dbReference type="ARBA" id="ARBA00022741"/>
    </source>
</evidence>
<accession>A0ABR2YSH7</accession>
<dbReference type="Gene3D" id="3.40.50.300">
    <property type="entry name" value="P-loop containing nucleotide triphosphate hydrolases"/>
    <property type="match status" value="2"/>
</dbReference>
<proteinExistence type="inferred from homology"/>
<gene>
    <name evidence="4" type="ORF">WJX75_009142</name>
</gene>